<dbReference type="Proteomes" id="UP001107558">
    <property type="component" value="Chromosome 4"/>
</dbReference>
<proteinExistence type="predicted"/>
<keyword evidence="1" id="KW-0732">Signal</keyword>
<organism evidence="2 3">
    <name type="scientific">Polypedilum vanderplanki</name>
    <name type="common">Sleeping chironomid midge</name>
    <dbReference type="NCBI Taxonomy" id="319348"/>
    <lineage>
        <taxon>Eukaryota</taxon>
        <taxon>Metazoa</taxon>
        <taxon>Ecdysozoa</taxon>
        <taxon>Arthropoda</taxon>
        <taxon>Hexapoda</taxon>
        <taxon>Insecta</taxon>
        <taxon>Pterygota</taxon>
        <taxon>Neoptera</taxon>
        <taxon>Endopterygota</taxon>
        <taxon>Diptera</taxon>
        <taxon>Nematocera</taxon>
        <taxon>Chironomoidea</taxon>
        <taxon>Chironomidae</taxon>
        <taxon>Chironominae</taxon>
        <taxon>Polypedilum</taxon>
        <taxon>Polypedilum</taxon>
    </lineage>
</organism>
<accession>A0A9J6BH17</accession>
<evidence type="ECO:0000313" key="3">
    <source>
        <dbReference type="Proteomes" id="UP001107558"/>
    </source>
</evidence>
<dbReference type="OrthoDB" id="7733590at2759"/>
<evidence type="ECO:0000313" key="2">
    <source>
        <dbReference type="EMBL" id="KAG5669177.1"/>
    </source>
</evidence>
<keyword evidence="3" id="KW-1185">Reference proteome</keyword>
<gene>
    <name evidence="2" type="ORF">PVAND_017071</name>
</gene>
<comment type="caution">
    <text evidence="2">The sequence shown here is derived from an EMBL/GenBank/DDBJ whole genome shotgun (WGS) entry which is preliminary data.</text>
</comment>
<evidence type="ECO:0000256" key="1">
    <source>
        <dbReference type="SAM" id="SignalP"/>
    </source>
</evidence>
<feature type="signal peptide" evidence="1">
    <location>
        <begin position="1"/>
        <end position="15"/>
    </location>
</feature>
<name>A0A9J6BH17_POLVA</name>
<sequence length="241" mass="28061">MKFTILLSLIATIQCSTIFVDLYNPDNLFREALDYQERVTTLQKNIVNTITGLRLKLSEILKKSSNCTLEQVQGNIHAIFKLDEPVRRFIFVDYPKNTDCMLNLRTQLNLHTEFSGYSSSNSLSWYNRYIDSLLIDAYGTLAEYEGLISIVQLLVVKSFNNRNIWTQPEEIIEIIKTEYENQASKWETTKANIGNFLEDLEENIRFYNDALGTWFVDIQNKLVPHYSYINSGLEVCEAFYE</sequence>
<feature type="chain" id="PRO_5039893660" evidence="1">
    <location>
        <begin position="16"/>
        <end position="241"/>
    </location>
</feature>
<dbReference type="AlphaFoldDB" id="A0A9J6BH17"/>
<reference evidence="2" key="1">
    <citation type="submission" date="2021-03" db="EMBL/GenBank/DDBJ databases">
        <title>Chromosome level genome of the anhydrobiotic midge Polypedilum vanderplanki.</title>
        <authorList>
            <person name="Yoshida Y."/>
            <person name="Kikawada T."/>
            <person name="Gusev O."/>
        </authorList>
    </citation>
    <scope>NUCLEOTIDE SEQUENCE</scope>
    <source>
        <strain evidence="2">NIAS01</strain>
        <tissue evidence="2">Whole body or cell culture</tissue>
    </source>
</reference>
<dbReference type="EMBL" id="JADBJN010000004">
    <property type="protein sequence ID" value="KAG5669177.1"/>
    <property type="molecule type" value="Genomic_DNA"/>
</dbReference>
<protein>
    <submittedName>
        <fullName evidence="2">Uncharacterized protein</fullName>
    </submittedName>
</protein>